<sequence>MPVNLPERTSWSRVLGAELREARLRAEAPHAPRLPPWDGYWVQANGESMPDELRALILLETTATQIDSYQPHLIPGLAQTEPYIRALFREHGRRPGRATCPCSTEATRAVREVGSSPSAVLHP</sequence>
<organism evidence="2 3">
    <name type="scientific">Actinokineospora fastidiosa</name>
    <dbReference type="NCBI Taxonomy" id="1816"/>
    <lineage>
        <taxon>Bacteria</taxon>
        <taxon>Bacillati</taxon>
        <taxon>Actinomycetota</taxon>
        <taxon>Actinomycetes</taxon>
        <taxon>Pseudonocardiales</taxon>
        <taxon>Pseudonocardiaceae</taxon>
        <taxon>Actinokineospora</taxon>
    </lineage>
</organism>
<reference evidence="2" key="2">
    <citation type="submission" date="2020-09" db="EMBL/GenBank/DDBJ databases">
        <authorList>
            <person name="Sun Q."/>
            <person name="Ohkuma M."/>
        </authorList>
    </citation>
    <scope>NUCLEOTIDE SEQUENCE</scope>
    <source>
        <strain evidence="2">JCM 3276</strain>
    </source>
</reference>
<reference evidence="2" key="1">
    <citation type="journal article" date="2014" name="Int. J. Syst. Evol. Microbiol.">
        <title>Complete genome sequence of Corynebacterium casei LMG S-19264T (=DSM 44701T), isolated from a smear-ripened cheese.</title>
        <authorList>
            <consortium name="US DOE Joint Genome Institute (JGI-PGF)"/>
            <person name="Walter F."/>
            <person name="Albersmeier A."/>
            <person name="Kalinowski J."/>
            <person name="Ruckert C."/>
        </authorList>
    </citation>
    <scope>NUCLEOTIDE SEQUENCE</scope>
    <source>
        <strain evidence="2">JCM 3276</strain>
    </source>
</reference>
<dbReference type="Proteomes" id="UP000660680">
    <property type="component" value="Unassembled WGS sequence"/>
</dbReference>
<evidence type="ECO:0000259" key="1">
    <source>
        <dbReference type="Pfam" id="PF19054"/>
    </source>
</evidence>
<dbReference type="Pfam" id="PF19054">
    <property type="entry name" value="DUF5753"/>
    <property type="match status" value="1"/>
</dbReference>
<name>A0A918GF93_9PSEU</name>
<feature type="domain" description="DUF5753" evidence="1">
    <location>
        <begin position="53"/>
        <end position="95"/>
    </location>
</feature>
<dbReference type="EMBL" id="BMRB01000002">
    <property type="protein sequence ID" value="GGS32074.1"/>
    <property type="molecule type" value="Genomic_DNA"/>
</dbReference>
<accession>A0A918GF93</accession>
<dbReference type="InterPro" id="IPR043917">
    <property type="entry name" value="DUF5753"/>
</dbReference>
<dbReference type="AlphaFoldDB" id="A0A918GF93"/>
<evidence type="ECO:0000313" key="2">
    <source>
        <dbReference type="EMBL" id="GGS32074.1"/>
    </source>
</evidence>
<comment type="caution">
    <text evidence="2">The sequence shown here is derived from an EMBL/GenBank/DDBJ whole genome shotgun (WGS) entry which is preliminary data.</text>
</comment>
<gene>
    <name evidence="2" type="ORF">GCM10010171_27520</name>
</gene>
<proteinExistence type="predicted"/>
<evidence type="ECO:0000313" key="3">
    <source>
        <dbReference type="Proteomes" id="UP000660680"/>
    </source>
</evidence>
<protein>
    <recommendedName>
        <fullName evidence="1">DUF5753 domain-containing protein</fullName>
    </recommendedName>
</protein>
<keyword evidence="3" id="KW-1185">Reference proteome</keyword>